<keyword evidence="2" id="KW-1185">Reference proteome</keyword>
<dbReference type="Proteomes" id="UP000784294">
    <property type="component" value="Unassembled WGS sequence"/>
</dbReference>
<protein>
    <submittedName>
        <fullName evidence="1">Uncharacterized protein</fullName>
    </submittedName>
</protein>
<sequence length="145" mass="16232">MVDMQCLSTLPDRLLVARSHSFGDCGVGTCWGRGAPSNLACDLADDGTEVPPRMEEPTCHNSQRTYCTRRQGLNLTLPKEPQWHGYESLKHLFRLRVEQVGKTKLGPWETGADSGLSCLVSTSYWLGIGPDGLYILRVHRKRKFV</sequence>
<dbReference type="AlphaFoldDB" id="A0A448XEH8"/>
<gene>
    <name evidence="1" type="ORF">PXEA_LOCUS28188</name>
</gene>
<proteinExistence type="predicted"/>
<evidence type="ECO:0000313" key="1">
    <source>
        <dbReference type="EMBL" id="VEL34748.1"/>
    </source>
</evidence>
<reference evidence="1" key="1">
    <citation type="submission" date="2018-11" db="EMBL/GenBank/DDBJ databases">
        <authorList>
            <consortium name="Pathogen Informatics"/>
        </authorList>
    </citation>
    <scope>NUCLEOTIDE SEQUENCE</scope>
</reference>
<accession>A0A448XEH8</accession>
<evidence type="ECO:0000313" key="2">
    <source>
        <dbReference type="Proteomes" id="UP000784294"/>
    </source>
</evidence>
<comment type="caution">
    <text evidence="1">The sequence shown here is derived from an EMBL/GenBank/DDBJ whole genome shotgun (WGS) entry which is preliminary data.</text>
</comment>
<organism evidence="1 2">
    <name type="scientific">Protopolystoma xenopodis</name>
    <dbReference type="NCBI Taxonomy" id="117903"/>
    <lineage>
        <taxon>Eukaryota</taxon>
        <taxon>Metazoa</taxon>
        <taxon>Spiralia</taxon>
        <taxon>Lophotrochozoa</taxon>
        <taxon>Platyhelminthes</taxon>
        <taxon>Monogenea</taxon>
        <taxon>Polyopisthocotylea</taxon>
        <taxon>Polystomatidea</taxon>
        <taxon>Polystomatidae</taxon>
        <taxon>Protopolystoma</taxon>
    </lineage>
</organism>
<dbReference type="EMBL" id="CAAALY010248312">
    <property type="protein sequence ID" value="VEL34748.1"/>
    <property type="molecule type" value="Genomic_DNA"/>
</dbReference>
<name>A0A448XEH8_9PLAT</name>